<dbReference type="GO" id="GO:0004106">
    <property type="term" value="F:chorismate mutase activity"/>
    <property type="evidence" value="ECO:0000318"/>
    <property type="project" value="GO_Central"/>
</dbReference>
<evidence type="ECO:0000256" key="4">
    <source>
        <dbReference type="ARBA" id="ARBA00022605"/>
    </source>
</evidence>
<comment type="pathway">
    <text evidence="2">Metabolic intermediate biosynthesis; prephenate biosynthesis; prephenate from chorismate: step 1/1.</text>
</comment>
<evidence type="ECO:0000256" key="1">
    <source>
        <dbReference type="ARBA" id="ARBA00000824"/>
    </source>
</evidence>
<dbReference type="PANTHER" id="PTHR21145:SF0">
    <property type="entry name" value="CHORISMATE MUTASE 1, CHLOROPLASTIC"/>
    <property type="match status" value="1"/>
</dbReference>
<proteinExistence type="predicted"/>
<dbReference type="EC" id="5.4.99.5" evidence="3"/>
<accession>A0A0Q3GY12</accession>
<feature type="region of interest" description="Disordered" evidence="7">
    <location>
        <begin position="1"/>
        <end position="40"/>
    </location>
</feature>
<feature type="domain" description="Chorismate mutase" evidence="8">
    <location>
        <begin position="230"/>
        <end position="323"/>
    </location>
</feature>
<reference evidence="10" key="3">
    <citation type="submission" date="2018-08" db="UniProtKB">
        <authorList>
            <consortium name="EnsemblPlants"/>
        </authorList>
    </citation>
    <scope>IDENTIFICATION</scope>
    <source>
        <strain evidence="10">cv. Bd21</strain>
    </source>
</reference>
<keyword evidence="11" id="KW-1185">Reference proteome</keyword>
<dbReference type="AlphaFoldDB" id="A0A0Q3GY12"/>
<reference evidence="9" key="2">
    <citation type="submission" date="2017-06" db="EMBL/GenBank/DDBJ databases">
        <title>WGS assembly of Brachypodium distachyon.</title>
        <authorList>
            <consortium name="The International Brachypodium Initiative"/>
            <person name="Lucas S."/>
            <person name="Harmon-Smith M."/>
            <person name="Lail K."/>
            <person name="Tice H."/>
            <person name="Grimwood J."/>
            <person name="Bruce D."/>
            <person name="Barry K."/>
            <person name="Shu S."/>
            <person name="Lindquist E."/>
            <person name="Wang M."/>
            <person name="Pitluck S."/>
            <person name="Vogel J.P."/>
            <person name="Garvin D.F."/>
            <person name="Mockler T.C."/>
            <person name="Schmutz J."/>
            <person name="Rokhsar D."/>
            <person name="Bevan M.W."/>
        </authorList>
    </citation>
    <scope>NUCLEOTIDE SEQUENCE</scope>
    <source>
        <strain evidence="9">Bd21</strain>
    </source>
</reference>
<organism evidence="9">
    <name type="scientific">Brachypodium distachyon</name>
    <name type="common">Purple false brome</name>
    <name type="synonym">Trachynia distachya</name>
    <dbReference type="NCBI Taxonomy" id="15368"/>
    <lineage>
        <taxon>Eukaryota</taxon>
        <taxon>Viridiplantae</taxon>
        <taxon>Streptophyta</taxon>
        <taxon>Embryophyta</taxon>
        <taxon>Tracheophyta</taxon>
        <taxon>Spermatophyta</taxon>
        <taxon>Magnoliopsida</taxon>
        <taxon>Liliopsida</taxon>
        <taxon>Poales</taxon>
        <taxon>Poaceae</taxon>
        <taxon>BOP clade</taxon>
        <taxon>Pooideae</taxon>
        <taxon>Stipodae</taxon>
        <taxon>Brachypodieae</taxon>
        <taxon>Brachypodium</taxon>
    </lineage>
</organism>
<evidence type="ECO:0000259" key="8">
    <source>
        <dbReference type="Pfam" id="PF01817"/>
    </source>
</evidence>
<dbReference type="InterPro" id="IPR037039">
    <property type="entry name" value="CM_AroQ_sf_eucaryotic"/>
</dbReference>
<dbReference type="EMBL" id="CM000880">
    <property type="protein sequence ID" value="KQK15895.1"/>
    <property type="molecule type" value="Genomic_DNA"/>
</dbReference>
<evidence type="ECO:0000256" key="5">
    <source>
        <dbReference type="ARBA" id="ARBA00023141"/>
    </source>
</evidence>
<dbReference type="InterPro" id="IPR036263">
    <property type="entry name" value="Chorismate_II_sf"/>
</dbReference>
<evidence type="ECO:0000256" key="7">
    <source>
        <dbReference type="SAM" id="MobiDB-lite"/>
    </source>
</evidence>
<comment type="catalytic activity">
    <reaction evidence="1">
        <text>chorismate = prephenate</text>
        <dbReference type="Rhea" id="RHEA:13897"/>
        <dbReference type="ChEBI" id="CHEBI:29748"/>
        <dbReference type="ChEBI" id="CHEBI:29934"/>
        <dbReference type="EC" id="5.4.99.5"/>
    </reaction>
</comment>
<evidence type="ECO:0000313" key="9">
    <source>
        <dbReference type="EMBL" id="KQK15895.1"/>
    </source>
</evidence>
<dbReference type="EnsemblPlants" id="KQK15895">
    <property type="protein sequence ID" value="KQK15895"/>
    <property type="gene ID" value="BRADI_1g25640v3"/>
</dbReference>
<keyword evidence="5" id="KW-0057">Aromatic amino acid biosynthesis</keyword>
<feature type="compositionally biased region" description="Pro residues" evidence="7">
    <location>
        <begin position="15"/>
        <end position="26"/>
    </location>
</feature>
<dbReference type="InterPro" id="IPR008238">
    <property type="entry name" value="Chorismate_mutase_AroQ_euk"/>
</dbReference>
<dbReference type="UniPathway" id="UPA00120">
    <property type="reaction ID" value="UER00203"/>
</dbReference>
<dbReference type="GO" id="GO:0046417">
    <property type="term" value="P:chorismate metabolic process"/>
    <property type="evidence" value="ECO:0007669"/>
    <property type="project" value="InterPro"/>
</dbReference>
<dbReference type="KEGG" id="bdi:104582056"/>
<dbReference type="Pfam" id="PF01817">
    <property type="entry name" value="CM_2"/>
    <property type="match status" value="1"/>
</dbReference>
<dbReference type="GeneID" id="104582056"/>
<evidence type="ECO:0000313" key="11">
    <source>
        <dbReference type="Proteomes" id="UP000008810"/>
    </source>
</evidence>
<dbReference type="GO" id="GO:0008652">
    <property type="term" value="P:amino acid biosynthetic process"/>
    <property type="evidence" value="ECO:0007669"/>
    <property type="project" value="UniProtKB-KW"/>
</dbReference>
<dbReference type="Gene3D" id="1.10.590.10">
    <property type="entry name" value="Chorismate mutase, AroQ class superfamily, eukaryotic"/>
    <property type="match status" value="1"/>
</dbReference>
<evidence type="ECO:0000256" key="6">
    <source>
        <dbReference type="ARBA" id="ARBA00023235"/>
    </source>
</evidence>
<protein>
    <recommendedName>
        <fullName evidence="3">chorismate mutase</fullName>
        <ecNumber evidence="3">5.4.99.5</ecNumber>
    </recommendedName>
</protein>
<dbReference type="PANTHER" id="PTHR21145">
    <property type="entry name" value="CHORISMATE MUTASE"/>
    <property type="match status" value="1"/>
</dbReference>
<dbReference type="GO" id="GO:0009073">
    <property type="term" value="P:aromatic amino acid family biosynthetic process"/>
    <property type="evidence" value="ECO:0000318"/>
    <property type="project" value="GO_Central"/>
</dbReference>
<name>A0A0Q3GY12_BRADI</name>
<evidence type="ECO:0000256" key="3">
    <source>
        <dbReference type="ARBA" id="ARBA00012404"/>
    </source>
</evidence>
<dbReference type="NCBIfam" id="TIGR01802">
    <property type="entry name" value="CM_pl-yst"/>
    <property type="match status" value="1"/>
</dbReference>
<evidence type="ECO:0000313" key="10">
    <source>
        <dbReference type="EnsemblPlants" id="KQK15895"/>
    </source>
</evidence>
<feature type="compositionally biased region" description="Polar residues" evidence="7">
    <location>
        <begin position="1"/>
        <end position="11"/>
    </location>
</feature>
<keyword evidence="6" id="KW-0413">Isomerase</keyword>
<dbReference type="OrthoDB" id="191918at2759"/>
<evidence type="ECO:0000256" key="2">
    <source>
        <dbReference type="ARBA" id="ARBA00004817"/>
    </source>
</evidence>
<keyword evidence="4" id="KW-0028">Amino-acid biosynthesis</keyword>
<dbReference type="RefSeq" id="XP_010229649.1">
    <property type="nucleotide sequence ID" value="XM_010231347.3"/>
</dbReference>
<dbReference type="STRING" id="15368.A0A0Q3GY12"/>
<gene>
    <name evidence="10" type="primary">LOC104582056</name>
    <name evidence="9" type="ORF">BRADI_1g25640v3</name>
</gene>
<dbReference type="PROSITE" id="PS51169">
    <property type="entry name" value="CHORISMATE_MUT_3"/>
    <property type="match status" value="1"/>
</dbReference>
<dbReference type="GO" id="GO:0005737">
    <property type="term" value="C:cytoplasm"/>
    <property type="evidence" value="ECO:0000318"/>
    <property type="project" value="GO_Central"/>
</dbReference>
<dbReference type="SUPFAM" id="SSF48600">
    <property type="entry name" value="Chorismate mutase II"/>
    <property type="match status" value="1"/>
</dbReference>
<dbReference type="InterPro" id="IPR002701">
    <property type="entry name" value="CM_II_prokaryot"/>
</dbReference>
<dbReference type="Proteomes" id="UP000008810">
    <property type="component" value="Chromosome 1"/>
</dbReference>
<sequence length="332" mass="37587">MVPRSLNSTSLPDADTPPPPPPPPIDPNDDAEEQLSAEAPDLAARLEALELAASERAADLSSSSRAGVILEEPAEPSSSKPWWSPPRGWRVAFSTATISDTLERLDDSIVLRLRGRALHCFNNEAYDLQCYPIIHSNGQYLFKGSLFQYLFFEDEKLHAEIARYKFSSYETPFLPSLLMEPITRIPWSLQGLHPAAESININERVLIRYFYEFLPMLVNEGSDGQPVSSSQCDVKILQALSNRIHYGKSVAESKFLEEPEKYTSAIREQDNDNLMETLTNPDAEEEVITRVKNKAMVYRQEVDPELVGELYDKLVIPMTKEVQVQYLLRRLD</sequence>
<dbReference type="Gramene" id="KQK15895">
    <property type="protein sequence ID" value="KQK15895"/>
    <property type="gene ID" value="BRADI_1g25640v3"/>
</dbReference>
<reference evidence="9 10" key="1">
    <citation type="journal article" date="2010" name="Nature">
        <title>Genome sequencing and analysis of the model grass Brachypodium distachyon.</title>
        <authorList>
            <consortium name="International Brachypodium Initiative"/>
        </authorList>
    </citation>
    <scope>NUCLEOTIDE SEQUENCE [LARGE SCALE GENOMIC DNA]</scope>
    <source>
        <strain evidence="9 10">Bd21</strain>
    </source>
</reference>